<organism evidence="1">
    <name type="scientific">Mucochytrium quahogii</name>
    <dbReference type="NCBI Taxonomy" id="96639"/>
    <lineage>
        <taxon>Eukaryota</taxon>
        <taxon>Sar</taxon>
        <taxon>Stramenopiles</taxon>
        <taxon>Bigyra</taxon>
        <taxon>Labyrinthulomycetes</taxon>
        <taxon>Thraustochytrida</taxon>
        <taxon>Thraustochytriidae</taxon>
        <taxon>Mucochytrium</taxon>
    </lineage>
</organism>
<name>A0A7S2W3S6_9STRA</name>
<gene>
    <name evidence="1" type="ORF">QSP1433_LOCUS1327</name>
</gene>
<accession>A0A7S2W3S6</accession>
<sequence length="120" mass="13490">MRIGQSSKIKVKSVPKEHAQWHHAHKIFKPPQRSANLSRRAGWSIEPRIANQNRALHNVLAEQAAVPYLAQTQDVCSISENRPGLLPRLNRMKSTTMVRDSTTEHEGYLSAVEASNIESV</sequence>
<evidence type="ECO:0000313" key="1">
    <source>
        <dbReference type="EMBL" id="CAD9665333.1"/>
    </source>
</evidence>
<dbReference type="EMBL" id="HBHK01002229">
    <property type="protein sequence ID" value="CAD9665333.1"/>
    <property type="molecule type" value="Transcribed_RNA"/>
</dbReference>
<reference evidence="1" key="1">
    <citation type="submission" date="2021-01" db="EMBL/GenBank/DDBJ databases">
        <authorList>
            <person name="Corre E."/>
            <person name="Pelletier E."/>
            <person name="Niang G."/>
            <person name="Scheremetjew M."/>
            <person name="Finn R."/>
            <person name="Kale V."/>
            <person name="Holt S."/>
            <person name="Cochrane G."/>
            <person name="Meng A."/>
            <person name="Brown T."/>
            <person name="Cohen L."/>
        </authorList>
    </citation>
    <scope>NUCLEOTIDE SEQUENCE</scope>
    <source>
        <strain evidence="1">NY070348D</strain>
    </source>
</reference>
<proteinExistence type="predicted"/>
<protein>
    <submittedName>
        <fullName evidence="1">Uncharacterized protein</fullName>
    </submittedName>
</protein>
<dbReference type="AlphaFoldDB" id="A0A7S2W3S6"/>